<evidence type="ECO:0000256" key="1">
    <source>
        <dbReference type="SAM" id="Phobius"/>
    </source>
</evidence>
<dbReference type="Proteomes" id="UP001642520">
    <property type="component" value="Unassembled WGS sequence"/>
</dbReference>
<organism evidence="2 3">
    <name type="scientific">Xylocopa violacea</name>
    <name type="common">Violet carpenter bee</name>
    <name type="synonym">Apis violacea</name>
    <dbReference type="NCBI Taxonomy" id="135666"/>
    <lineage>
        <taxon>Eukaryota</taxon>
        <taxon>Metazoa</taxon>
        <taxon>Ecdysozoa</taxon>
        <taxon>Arthropoda</taxon>
        <taxon>Hexapoda</taxon>
        <taxon>Insecta</taxon>
        <taxon>Pterygota</taxon>
        <taxon>Neoptera</taxon>
        <taxon>Endopterygota</taxon>
        <taxon>Hymenoptera</taxon>
        <taxon>Apocrita</taxon>
        <taxon>Aculeata</taxon>
        <taxon>Apoidea</taxon>
        <taxon>Anthophila</taxon>
        <taxon>Apidae</taxon>
        <taxon>Xylocopa</taxon>
        <taxon>Xylocopa</taxon>
    </lineage>
</organism>
<keyword evidence="1" id="KW-0472">Membrane</keyword>
<dbReference type="EMBL" id="CAXAJV020001280">
    <property type="protein sequence ID" value="CAL7933113.1"/>
    <property type="molecule type" value="Genomic_DNA"/>
</dbReference>
<evidence type="ECO:0000313" key="2">
    <source>
        <dbReference type="EMBL" id="CAL7933113.1"/>
    </source>
</evidence>
<proteinExistence type="predicted"/>
<keyword evidence="1" id="KW-0812">Transmembrane</keyword>
<keyword evidence="3" id="KW-1185">Reference proteome</keyword>
<feature type="transmembrane region" description="Helical" evidence="1">
    <location>
        <begin position="104"/>
        <end position="125"/>
    </location>
</feature>
<gene>
    <name evidence="2" type="ORF">XYLVIOL_LOCUS307</name>
</gene>
<keyword evidence="1" id="KW-1133">Transmembrane helix</keyword>
<reference evidence="2 3" key="1">
    <citation type="submission" date="2024-08" db="EMBL/GenBank/DDBJ databases">
        <authorList>
            <person name="Will J Nash"/>
            <person name="Angela Man"/>
            <person name="Seanna McTaggart"/>
            <person name="Kendall Baker"/>
            <person name="Tom Barker"/>
            <person name="Leah Catchpole"/>
            <person name="Alex Durrant"/>
            <person name="Karim Gharbi"/>
            <person name="Naomi Irish"/>
            <person name="Gemy Kaithakottil"/>
            <person name="Debby Ku"/>
            <person name="Aaliyah Providence"/>
            <person name="Felix Shaw"/>
            <person name="David Swarbreck"/>
            <person name="Chris Watkins"/>
            <person name="Ann M. McCartney"/>
            <person name="Giulio Formenti"/>
            <person name="Alice Mouton"/>
            <person name="Noel Vella"/>
            <person name="Bjorn M von Reumont"/>
            <person name="Adriana Vella"/>
            <person name="Wilfried Haerty"/>
        </authorList>
    </citation>
    <scope>NUCLEOTIDE SEQUENCE [LARGE SCALE GENOMIC DNA]</scope>
</reference>
<evidence type="ECO:0000313" key="3">
    <source>
        <dbReference type="Proteomes" id="UP001642520"/>
    </source>
</evidence>
<feature type="transmembrane region" description="Helical" evidence="1">
    <location>
        <begin position="77"/>
        <end position="97"/>
    </location>
</feature>
<comment type="caution">
    <text evidence="2">The sequence shown here is derived from an EMBL/GenBank/DDBJ whole genome shotgun (WGS) entry which is preliminary data.</text>
</comment>
<sequence length="215" mass="24449">MSFPFCLCRAGDWARCLASATSLLLSIEGLELRTKEHSSCLNWSIVDCVWGLSSWLELIVEAMAFRKGFWSNLDTSILGIFSYSNFCWLASLLSFLLDSVGLEICLTLFLFTSNWLASFFSSFFFLLHSSFAKNLMNLFLCSLLGAFSRLEAFSRKAPESSVWPYSSLLRSDSEDFTKRLSGEFVLRSSSERFLSNLPTRLLRLFLRSSLDSWSS</sequence>
<accession>A0ABP1MZ17</accession>
<name>A0ABP1MZ17_XYLVO</name>
<protein>
    <submittedName>
        <fullName evidence="2">Uncharacterized protein</fullName>
    </submittedName>
</protein>